<dbReference type="PANTHER" id="PTHR44366:SF1">
    <property type="entry name" value="UDP-N-ACETYLGLUCOSAMINE--PEPTIDE N-ACETYLGLUCOSAMINYLTRANSFERASE 110 KDA SUBUNIT"/>
    <property type="match status" value="1"/>
</dbReference>
<feature type="region of interest" description="Disordered" evidence="2">
    <location>
        <begin position="1"/>
        <end position="29"/>
    </location>
</feature>
<dbReference type="InterPro" id="IPR037919">
    <property type="entry name" value="OGT"/>
</dbReference>
<feature type="repeat" description="TPR" evidence="1">
    <location>
        <begin position="101"/>
        <end position="134"/>
    </location>
</feature>
<dbReference type="Pfam" id="PF13432">
    <property type="entry name" value="TPR_16"/>
    <property type="match status" value="1"/>
</dbReference>
<gene>
    <name evidence="3" type="ORF">ACELLULO517_17145</name>
</gene>
<dbReference type="Gene3D" id="3.40.50.2000">
    <property type="entry name" value="Glycogen Phosphorylase B"/>
    <property type="match status" value="1"/>
</dbReference>
<dbReference type="PROSITE" id="PS50005">
    <property type="entry name" value="TPR"/>
    <property type="match status" value="3"/>
</dbReference>
<dbReference type="SUPFAM" id="SSF53756">
    <property type="entry name" value="UDP-Glycosyltransferase/glycogen phosphorylase"/>
    <property type="match status" value="1"/>
</dbReference>
<dbReference type="GO" id="GO:0097363">
    <property type="term" value="F:protein O-acetylglucosaminyltransferase activity"/>
    <property type="evidence" value="ECO:0007669"/>
    <property type="project" value="TreeGrafter"/>
</dbReference>
<dbReference type="Pfam" id="PF01075">
    <property type="entry name" value="Glyco_transf_9"/>
    <property type="match status" value="1"/>
</dbReference>
<keyword evidence="1" id="KW-0802">TPR repeat</keyword>
<feature type="compositionally biased region" description="Basic and acidic residues" evidence="2">
    <location>
        <begin position="1"/>
        <end position="12"/>
    </location>
</feature>
<dbReference type="InterPro" id="IPR019734">
    <property type="entry name" value="TPR_rpt"/>
</dbReference>
<comment type="caution">
    <text evidence="3">The sequence shown here is derived from an EMBL/GenBank/DDBJ whole genome shotgun (WGS) entry which is preliminary data.</text>
</comment>
<feature type="repeat" description="TPR" evidence="1">
    <location>
        <begin position="169"/>
        <end position="202"/>
    </location>
</feature>
<dbReference type="AlphaFoldDB" id="A0A963Z3A4"/>
<name>A0A963Z3A4_9PROT</name>
<evidence type="ECO:0000256" key="2">
    <source>
        <dbReference type="SAM" id="MobiDB-lite"/>
    </source>
</evidence>
<dbReference type="Pfam" id="PF13414">
    <property type="entry name" value="TPR_11"/>
    <property type="match status" value="1"/>
</dbReference>
<sequence>MNRQQRRAETKQKASAATGSAAQAPSPAQMAPAQLALGEAIRLHQAGRLAEALPRYQRSLALAPNQPDALQNLGSALNDLGRPAEALTRFHQALALRPTYPIAHLNLGNAFWALGRADEAIAAYGNALAQKPDFLAAFDARALVLSGEGRFTEALSDADSALRLAPRDVQSLNTRGNVLRALGRLDEAIDSYSRAIAVAPGYADGHFNRAQALLAAGRLEDAWGEYEWRWQTPQMVATQRRFAAPIWQGEASGGQPGTGRRLLIHAEQGLGDTLQFCRYLPLVAALGFTVILEVPKPLVRICATLDGVTEVVVQGEALPAFDLHLPLMSLPGRFRTGLGSIPAATPYLSADPAAVALWQGQLGQGRLGQGLRVGLAWAGNPSLGNPSRTAMDRRRSIAPARLAPLWQVPGVHFVSLQKGKPSLPDTLPAFDVMGEMGDLADTAALVANLDLVIAVDSAVAHLAGALGKPVWLLDRTDPCWRWMLGRRDSPWYPGLTIYRQQNPGDWEAVLAEVSADLARLRAETGRTG</sequence>
<dbReference type="InterPro" id="IPR011990">
    <property type="entry name" value="TPR-like_helical_dom_sf"/>
</dbReference>
<evidence type="ECO:0000256" key="1">
    <source>
        <dbReference type="PROSITE-ProRule" id="PRU00339"/>
    </source>
</evidence>
<proteinExistence type="predicted"/>
<feature type="repeat" description="TPR" evidence="1">
    <location>
        <begin position="67"/>
        <end position="100"/>
    </location>
</feature>
<dbReference type="Gene3D" id="1.25.40.10">
    <property type="entry name" value="Tetratricopeptide repeat domain"/>
    <property type="match status" value="3"/>
</dbReference>
<protein>
    <submittedName>
        <fullName evidence="3">Tetratricopeptide repeat protein</fullName>
    </submittedName>
</protein>
<keyword evidence="4" id="KW-1185">Reference proteome</keyword>
<dbReference type="InterPro" id="IPR002201">
    <property type="entry name" value="Glyco_trans_9"/>
</dbReference>
<evidence type="ECO:0000313" key="4">
    <source>
        <dbReference type="Proteomes" id="UP000721844"/>
    </source>
</evidence>
<dbReference type="RefSeq" id="WP_227308626.1">
    <property type="nucleotide sequence ID" value="NZ_JAESVA010000005.1"/>
</dbReference>
<evidence type="ECO:0000313" key="3">
    <source>
        <dbReference type="EMBL" id="MCB8881974.1"/>
    </source>
</evidence>
<dbReference type="SMART" id="SM00028">
    <property type="entry name" value="TPR"/>
    <property type="match status" value="5"/>
</dbReference>
<dbReference type="EMBL" id="JAESVA010000005">
    <property type="protein sequence ID" value="MCB8881974.1"/>
    <property type="molecule type" value="Genomic_DNA"/>
</dbReference>
<dbReference type="GO" id="GO:0006493">
    <property type="term" value="P:protein O-linked glycosylation"/>
    <property type="evidence" value="ECO:0007669"/>
    <property type="project" value="InterPro"/>
</dbReference>
<organism evidence="3 4">
    <name type="scientific">Acidisoma cellulosilyticum</name>
    <dbReference type="NCBI Taxonomy" id="2802395"/>
    <lineage>
        <taxon>Bacteria</taxon>
        <taxon>Pseudomonadati</taxon>
        <taxon>Pseudomonadota</taxon>
        <taxon>Alphaproteobacteria</taxon>
        <taxon>Acetobacterales</taxon>
        <taxon>Acidocellaceae</taxon>
        <taxon>Acidisoma</taxon>
    </lineage>
</organism>
<dbReference type="SUPFAM" id="SSF48452">
    <property type="entry name" value="TPR-like"/>
    <property type="match status" value="1"/>
</dbReference>
<dbReference type="Proteomes" id="UP000721844">
    <property type="component" value="Unassembled WGS sequence"/>
</dbReference>
<accession>A0A963Z3A4</accession>
<dbReference type="PANTHER" id="PTHR44366">
    <property type="entry name" value="UDP-N-ACETYLGLUCOSAMINE--PEPTIDE N-ACETYLGLUCOSAMINYLTRANSFERASE 110 KDA SUBUNIT"/>
    <property type="match status" value="1"/>
</dbReference>
<reference evidence="3 4" key="1">
    <citation type="journal article" date="2021" name="Microorganisms">
        <title>Acidisoma silvae sp. nov. and Acidisomacellulosilytica sp. nov., Two Acidophilic Bacteria Isolated from Decaying Wood, Hydrolyzing Cellulose and Producing Poly-3-hydroxybutyrate.</title>
        <authorList>
            <person name="Mieszkin S."/>
            <person name="Pouder E."/>
            <person name="Uroz S."/>
            <person name="Simon-Colin C."/>
            <person name="Alain K."/>
        </authorList>
    </citation>
    <scope>NUCLEOTIDE SEQUENCE [LARGE SCALE GENOMIC DNA]</scope>
    <source>
        <strain evidence="3 4">HW T5.17</strain>
    </source>
</reference>
<feature type="compositionally biased region" description="Low complexity" evidence="2">
    <location>
        <begin position="14"/>
        <end position="29"/>
    </location>
</feature>